<protein>
    <submittedName>
        <fullName evidence="1">NAD-specific glutamate dehydrogenase</fullName>
    </submittedName>
</protein>
<comment type="caution">
    <text evidence="1">The sequence shown here is derived from an EMBL/GenBank/DDBJ whole genome shotgun (WGS) entry which is preliminary data.</text>
</comment>
<name>A0A9X4NMQ5_9BURK</name>
<dbReference type="Proteomes" id="UP001152876">
    <property type="component" value="Unassembled WGS sequence"/>
</dbReference>
<gene>
    <name evidence="1" type="ORF">H010_02215</name>
</gene>
<proteinExistence type="predicted"/>
<dbReference type="InterPro" id="IPR019651">
    <property type="entry name" value="Glutamate_DH_NAD-spec"/>
</dbReference>
<dbReference type="AlphaFoldDB" id="A0A9X4NMQ5"/>
<dbReference type="EMBL" id="AOGK01000001">
    <property type="protein sequence ID" value="MDG5974048.1"/>
    <property type="molecule type" value="Genomic_DNA"/>
</dbReference>
<accession>A0A9X4NMQ5</accession>
<dbReference type="Pfam" id="PF10712">
    <property type="entry name" value="NAD-GH"/>
    <property type="match status" value="1"/>
</dbReference>
<feature type="non-terminal residue" evidence="1">
    <location>
        <position position="614"/>
    </location>
</feature>
<evidence type="ECO:0000313" key="1">
    <source>
        <dbReference type="EMBL" id="MDG5974048.1"/>
    </source>
</evidence>
<reference evidence="1" key="1">
    <citation type="submission" date="2013-01" db="EMBL/GenBank/DDBJ databases">
        <title>Genome draft of Hydrogenophaga taeniospiralis 2K1.</title>
        <authorList>
            <person name="Gomila M."/>
            <person name="Lalucat J."/>
        </authorList>
    </citation>
    <scope>NUCLEOTIDE SEQUENCE</scope>
    <source>
        <strain evidence="1">CCUG 15921</strain>
    </source>
</reference>
<organism evidence="1 2">
    <name type="scientific">Hydrogenophaga taeniospiralis CCUG 15921</name>
    <dbReference type="NCBI Taxonomy" id="1281780"/>
    <lineage>
        <taxon>Bacteria</taxon>
        <taxon>Pseudomonadati</taxon>
        <taxon>Pseudomonadota</taxon>
        <taxon>Betaproteobacteria</taxon>
        <taxon>Burkholderiales</taxon>
        <taxon>Comamonadaceae</taxon>
        <taxon>Hydrogenophaga</taxon>
    </lineage>
</organism>
<keyword evidence="2" id="KW-1185">Reference proteome</keyword>
<evidence type="ECO:0000313" key="2">
    <source>
        <dbReference type="Proteomes" id="UP001152876"/>
    </source>
</evidence>
<sequence length="614" mass="65514">MWAVSDFFEFFAGQGLLDAPVHAQCGKGFGSLGQRLGGGLDRSGVGARQGLGQIGDQGFDGRELGGLQQVGVGTKCAAGGGDHALGVHPGFDQRARLHVLLSGGKTVLEHGGDLLVRQPVGGLDVNLRLDTAALLFGTDRQQAVGIHREAHADARGTRGHGRNATQREPGQAAAVGHQVALALHHVQRQRGLAVLVSGEILRQRGRDGAVARHDALDQPAHGFDAERERDHVEQQQIAIAAVARERIGLDGRAQRHHLVRIQIGQRRLAEELAHRAADHRHAGGTAHHHHALDVFFGDAGVAQDLAHRRHGAHGERGGAGFKLGQGDGLCQRASADLHAELHLILAGERLLAVARLRVQRGAFGRREVLRGHPLLRQHPGSQRLVVVVAAQRRVAAGGHHLEHAARQAQDGDVEGATAQIVDGVDAFGAVVQAVRDRRGGGLVDEAQHVDAGELSRVLGGLALCVIEVGRHGDDRAKELVVKTVFGPETQGGQDLGTHLHRRLAARHGLDHRHAVVFDHGIGQLVHIGHLGKRAAHQALDRTDGVGRVLHLGRERLEADLTARPALLRIEVTHHAGQDHAAVRRGQAFGDAMAHRGHQRVRGAQVNADRHPSLV</sequence>